<protein>
    <submittedName>
        <fullName evidence="1">DUF6308 family protein</fullName>
    </submittedName>
</protein>
<dbReference type="RefSeq" id="WP_358136777.1">
    <property type="nucleotide sequence ID" value="NZ_JBFALK010000015.1"/>
</dbReference>
<proteinExistence type="predicted"/>
<organism evidence="1 2">
    <name type="scientific">Microtetraspora glauca</name>
    <dbReference type="NCBI Taxonomy" id="1996"/>
    <lineage>
        <taxon>Bacteria</taxon>
        <taxon>Bacillati</taxon>
        <taxon>Actinomycetota</taxon>
        <taxon>Actinomycetes</taxon>
        <taxon>Streptosporangiales</taxon>
        <taxon>Streptosporangiaceae</taxon>
        <taxon>Microtetraspora</taxon>
    </lineage>
</organism>
<dbReference type="InterPro" id="IPR046275">
    <property type="entry name" value="DUF6308"/>
</dbReference>
<comment type="caution">
    <text evidence="1">The sequence shown here is derived from an EMBL/GenBank/DDBJ whole genome shotgun (WGS) entry which is preliminary data.</text>
</comment>
<gene>
    <name evidence="1" type="ORF">AB0I59_25770</name>
</gene>
<evidence type="ECO:0000313" key="2">
    <source>
        <dbReference type="Proteomes" id="UP001551675"/>
    </source>
</evidence>
<accession>A0ABV3GKC2</accession>
<sequence>MPEPRLKIAGHSIRASDAWVLLQLPPDLEFLGFDYAGDLSNDPPGASDVVELPDFGRLLLLGVSLNPDDVRSCLMAAEQAPWSSVPGDARLAETPYGGAGTPYAHATLLYRHFRYRHRLGVTIASAILHLKRPHLVPLLNDRILAFYSERAVDLAASSMSESPLYWEVFRRDLIDSAPGIDALRRKLGTADDAVSRALSRLSDVRLFGIVVNGVAAS</sequence>
<name>A0ABV3GKC2_MICGL</name>
<reference evidence="1 2" key="1">
    <citation type="submission" date="2024-06" db="EMBL/GenBank/DDBJ databases">
        <title>The Natural Products Discovery Center: Release of the First 8490 Sequenced Strains for Exploring Actinobacteria Biosynthetic Diversity.</title>
        <authorList>
            <person name="Kalkreuter E."/>
            <person name="Kautsar S.A."/>
            <person name="Yang D."/>
            <person name="Bader C.D."/>
            <person name="Teijaro C.N."/>
            <person name="Fluegel L."/>
            <person name="Davis C.M."/>
            <person name="Simpson J.R."/>
            <person name="Lauterbach L."/>
            <person name="Steele A.D."/>
            <person name="Gui C."/>
            <person name="Meng S."/>
            <person name="Li G."/>
            <person name="Viehrig K."/>
            <person name="Ye F."/>
            <person name="Su P."/>
            <person name="Kiefer A.F."/>
            <person name="Nichols A."/>
            <person name="Cepeda A.J."/>
            <person name="Yan W."/>
            <person name="Fan B."/>
            <person name="Jiang Y."/>
            <person name="Adhikari A."/>
            <person name="Zheng C.-J."/>
            <person name="Schuster L."/>
            <person name="Cowan T.M."/>
            <person name="Smanski M.J."/>
            <person name="Chevrette M.G."/>
            <person name="De Carvalho L.P.S."/>
            <person name="Shen B."/>
        </authorList>
    </citation>
    <scope>NUCLEOTIDE SEQUENCE [LARGE SCALE GENOMIC DNA]</scope>
    <source>
        <strain evidence="1 2">NPDC050100</strain>
    </source>
</reference>
<dbReference type="Pfam" id="PF19827">
    <property type="entry name" value="DUF6308"/>
    <property type="match status" value="1"/>
</dbReference>
<dbReference type="EMBL" id="JBFALK010000015">
    <property type="protein sequence ID" value="MEV0972026.1"/>
    <property type="molecule type" value="Genomic_DNA"/>
</dbReference>
<keyword evidence="2" id="KW-1185">Reference proteome</keyword>
<dbReference type="Proteomes" id="UP001551675">
    <property type="component" value="Unassembled WGS sequence"/>
</dbReference>
<evidence type="ECO:0000313" key="1">
    <source>
        <dbReference type="EMBL" id="MEV0972026.1"/>
    </source>
</evidence>